<evidence type="ECO:0000256" key="1">
    <source>
        <dbReference type="SAM" id="SignalP"/>
    </source>
</evidence>
<feature type="domain" description="Oxidoreductase molybdopterin-binding" evidence="2">
    <location>
        <begin position="61"/>
        <end position="163"/>
    </location>
</feature>
<evidence type="ECO:0000313" key="4">
    <source>
        <dbReference type="Proteomes" id="UP000578030"/>
    </source>
</evidence>
<feature type="chain" id="PRO_5030827078" evidence="1">
    <location>
        <begin position="27"/>
        <end position="170"/>
    </location>
</feature>
<accession>A0A7W4PK65</accession>
<evidence type="ECO:0000313" key="3">
    <source>
        <dbReference type="EMBL" id="MBB2201082.1"/>
    </source>
</evidence>
<protein>
    <submittedName>
        <fullName evidence="3">Molybdopterin-dependent oxidoreductase</fullName>
    </submittedName>
</protein>
<dbReference type="RefSeq" id="WP_182955768.1">
    <property type="nucleotide sequence ID" value="NZ_JABEQM010000003.1"/>
</dbReference>
<sequence>MRPVVRVAVAAALFLPVALASPPARADAPGPVIRDAAGDEHRLGMSELAALPAVRVTMPPGKGQTAPHLFEGPLLWTVLSHVGAVGGTPRELAGRAILLEGADQYRAVLAVGEIAPDFEGKQVILAERMDGTDIDPAHLRVVVPGDRRGARGVHDLTRISIVAVPDGTAR</sequence>
<dbReference type="Gene3D" id="3.90.420.10">
    <property type="entry name" value="Oxidoreductase, molybdopterin-binding domain"/>
    <property type="match status" value="1"/>
</dbReference>
<dbReference type="EMBL" id="JABEQM010000003">
    <property type="protein sequence ID" value="MBB2201082.1"/>
    <property type="molecule type" value="Genomic_DNA"/>
</dbReference>
<dbReference type="AlphaFoldDB" id="A0A7W4PK65"/>
<keyword evidence="4" id="KW-1185">Reference proteome</keyword>
<dbReference type="InterPro" id="IPR036374">
    <property type="entry name" value="OxRdtase_Mopterin-bd_sf"/>
</dbReference>
<comment type="caution">
    <text evidence="3">The sequence shown here is derived from an EMBL/GenBank/DDBJ whole genome shotgun (WGS) entry which is preliminary data.</text>
</comment>
<dbReference type="Pfam" id="PF00174">
    <property type="entry name" value="Oxidored_molyb"/>
    <property type="match status" value="1"/>
</dbReference>
<reference evidence="3 4" key="1">
    <citation type="submission" date="2020-04" db="EMBL/GenBank/DDBJ databases">
        <title>Description of novel Gluconacetobacter.</title>
        <authorList>
            <person name="Sombolestani A."/>
        </authorList>
    </citation>
    <scope>NUCLEOTIDE SEQUENCE [LARGE SCALE GENOMIC DNA]</scope>
    <source>
        <strain evidence="3 4">LMG 27802</strain>
    </source>
</reference>
<dbReference type="InterPro" id="IPR000572">
    <property type="entry name" value="OxRdtase_Mopterin-bd_dom"/>
</dbReference>
<feature type="signal peptide" evidence="1">
    <location>
        <begin position="1"/>
        <end position="26"/>
    </location>
</feature>
<name>A0A7W4PK65_9PROT</name>
<gene>
    <name evidence="3" type="ORF">HLH28_05720</name>
</gene>
<organism evidence="3 4">
    <name type="scientific">Gluconacetobacter tumulisoli</name>
    <dbReference type="NCBI Taxonomy" id="1286189"/>
    <lineage>
        <taxon>Bacteria</taxon>
        <taxon>Pseudomonadati</taxon>
        <taxon>Pseudomonadota</taxon>
        <taxon>Alphaproteobacteria</taxon>
        <taxon>Acetobacterales</taxon>
        <taxon>Acetobacteraceae</taxon>
        <taxon>Gluconacetobacter</taxon>
    </lineage>
</organism>
<dbReference type="SUPFAM" id="SSF56524">
    <property type="entry name" value="Oxidoreductase molybdopterin-binding domain"/>
    <property type="match status" value="1"/>
</dbReference>
<proteinExistence type="predicted"/>
<dbReference type="Proteomes" id="UP000578030">
    <property type="component" value="Unassembled WGS sequence"/>
</dbReference>
<keyword evidence="1" id="KW-0732">Signal</keyword>
<evidence type="ECO:0000259" key="2">
    <source>
        <dbReference type="Pfam" id="PF00174"/>
    </source>
</evidence>